<dbReference type="SUPFAM" id="SSF50331">
    <property type="entry name" value="MOP-like"/>
    <property type="match status" value="2"/>
</dbReference>
<keyword evidence="2" id="KW-1185">Reference proteome</keyword>
<dbReference type="RefSeq" id="WP_089037081.1">
    <property type="nucleotide sequence ID" value="NZ_CP022278.1"/>
</dbReference>
<dbReference type="Gene3D" id="2.40.50.100">
    <property type="match status" value="2"/>
</dbReference>
<dbReference type="KEGG" id="nei:BG910_01580"/>
<dbReference type="AlphaFoldDB" id="A0A220S4G6"/>
<proteinExistence type="predicted"/>
<dbReference type="EMBL" id="CP022278">
    <property type="protein sequence ID" value="ASK28394.1"/>
    <property type="molecule type" value="Genomic_DNA"/>
</dbReference>
<dbReference type="InterPro" id="IPR051815">
    <property type="entry name" value="Molybdate_resp_trans_reg"/>
</dbReference>
<dbReference type="InterPro" id="IPR005116">
    <property type="entry name" value="Transp-assoc_OB_typ1"/>
</dbReference>
<dbReference type="Proteomes" id="UP000198238">
    <property type="component" value="Chromosome"/>
</dbReference>
<dbReference type="InterPro" id="IPR008995">
    <property type="entry name" value="Mo/tungstate-bd_C_term_dom"/>
</dbReference>
<dbReference type="Pfam" id="PF03459">
    <property type="entry name" value="TOBE"/>
    <property type="match status" value="2"/>
</dbReference>
<organism evidence="1 2">
    <name type="scientific">Neisseria chenwenguii</name>
    <dbReference type="NCBI Taxonomy" id="1853278"/>
    <lineage>
        <taxon>Bacteria</taxon>
        <taxon>Pseudomonadati</taxon>
        <taxon>Pseudomonadota</taxon>
        <taxon>Betaproteobacteria</taxon>
        <taxon>Neisseriales</taxon>
        <taxon>Neisseriaceae</taxon>
        <taxon>Neisseria</taxon>
    </lineage>
</organism>
<dbReference type="GO" id="GO:0015689">
    <property type="term" value="P:molybdate ion transport"/>
    <property type="evidence" value="ECO:0007669"/>
    <property type="project" value="InterPro"/>
</dbReference>
<protein>
    <submittedName>
        <fullName evidence="1">Transporter</fullName>
    </submittedName>
</protein>
<sequence>MKTSARNQFAGTIKSIKRGDVGCIVVLALAGGLEITASITRESCDELGLEVGQTAVALIKSTGVIIATDLEHIRLSACNQLAGLVSHVERGAVNSVVTLDLENGIQITAGVTMQSTEALDLRPGQRATAVFKAGSVILGVLA</sequence>
<dbReference type="PROSITE" id="PS51866">
    <property type="entry name" value="MOP"/>
    <property type="match status" value="2"/>
</dbReference>
<reference evidence="1 2" key="1">
    <citation type="submission" date="2017-06" db="EMBL/GenBank/DDBJ databases">
        <title>Neisseria chenwenguii sp. nov., isolated from the intestinal contents of Tibetan Plateau Pika in Yushu, Qinghai Province, China.</title>
        <authorList>
            <person name="Zhang G."/>
        </authorList>
    </citation>
    <scope>NUCLEOTIDE SEQUENCE [LARGE SCALE GENOMIC DNA]</scope>
    <source>
        <strain evidence="1 2">10023</strain>
    </source>
</reference>
<name>A0A220S4G6_9NEIS</name>
<dbReference type="InterPro" id="IPR004606">
    <property type="entry name" value="Mop_domain"/>
</dbReference>
<dbReference type="NCBIfam" id="TIGR00638">
    <property type="entry name" value="Mop"/>
    <property type="match status" value="2"/>
</dbReference>
<dbReference type="OrthoDB" id="9800709at2"/>
<dbReference type="PANTHER" id="PTHR30432:SF1">
    <property type="entry name" value="DNA-BINDING TRANSCRIPTIONAL DUAL REGULATOR MODE"/>
    <property type="match status" value="1"/>
</dbReference>
<accession>A0A220S4G6</accession>
<evidence type="ECO:0000313" key="2">
    <source>
        <dbReference type="Proteomes" id="UP000198238"/>
    </source>
</evidence>
<dbReference type="PANTHER" id="PTHR30432">
    <property type="entry name" value="TRANSCRIPTIONAL REGULATOR MODE"/>
    <property type="match status" value="1"/>
</dbReference>
<gene>
    <name evidence="1" type="ORF">BG910_01580</name>
</gene>
<evidence type="ECO:0000313" key="1">
    <source>
        <dbReference type="EMBL" id="ASK28394.1"/>
    </source>
</evidence>